<dbReference type="Proteomes" id="UP000290289">
    <property type="component" value="Chromosome 7"/>
</dbReference>
<organism evidence="1 2">
    <name type="scientific">Malus domestica</name>
    <name type="common">Apple</name>
    <name type="synonym">Pyrus malus</name>
    <dbReference type="NCBI Taxonomy" id="3750"/>
    <lineage>
        <taxon>Eukaryota</taxon>
        <taxon>Viridiplantae</taxon>
        <taxon>Streptophyta</taxon>
        <taxon>Embryophyta</taxon>
        <taxon>Tracheophyta</taxon>
        <taxon>Spermatophyta</taxon>
        <taxon>Magnoliopsida</taxon>
        <taxon>eudicotyledons</taxon>
        <taxon>Gunneridae</taxon>
        <taxon>Pentapetalae</taxon>
        <taxon>rosids</taxon>
        <taxon>fabids</taxon>
        <taxon>Rosales</taxon>
        <taxon>Rosaceae</taxon>
        <taxon>Amygdaloideae</taxon>
        <taxon>Maleae</taxon>
        <taxon>Malus</taxon>
    </lineage>
</organism>
<proteinExistence type="predicted"/>
<dbReference type="AlphaFoldDB" id="A0A498JF84"/>
<evidence type="ECO:0000313" key="2">
    <source>
        <dbReference type="Proteomes" id="UP000290289"/>
    </source>
</evidence>
<dbReference type="EMBL" id="RDQH01000333">
    <property type="protein sequence ID" value="RXH93505.1"/>
    <property type="molecule type" value="Genomic_DNA"/>
</dbReference>
<name>A0A498JF84_MALDO</name>
<keyword evidence="2" id="KW-1185">Reference proteome</keyword>
<protein>
    <submittedName>
        <fullName evidence="1">Uncharacterized protein</fullName>
    </submittedName>
</protein>
<evidence type="ECO:0000313" key="1">
    <source>
        <dbReference type="EMBL" id="RXH93505.1"/>
    </source>
</evidence>
<gene>
    <name evidence="1" type="ORF">DVH24_014081</name>
</gene>
<accession>A0A498JF84</accession>
<comment type="caution">
    <text evidence="1">The sequence shown here is derived from an EMBL/GenBank/DDBJ whole genome shotgun (WGS) entry which is preliminary data.</text>
</comment>
<reference evidence="1 2" key="1">
    <citation type="submission" date="2018-10" db="EMBL/GenBank/DDBJ databases">
        <title>A high-quality apple genome assembly.</title>
        <authorList>
            <person name="Hu J."/>
        </authorList>
    </citation>
    <scope>NUCLEOTIDE SEQUENCE [LARGE SCALE GENOMIC DNA]</scope>
    <source>
        <strain evidence="2">cv. HFTH1</strain>
        <tissue evidence="1">Young leaf</tissue>
    </source>
</reference>
<sequence>MVRPKGGWSVFSRCFPRRNRNDLGALVAVCRYSVLGWKRLSSNFRVLLWEFANPLWARLQSHWRDDLLRTLRMYISYSVRFCIAVNA</sequence>